<evidence type="ECO:0000313" key="1">
    <source>
        <dbReference type="EMBL" id="AFV90360.1"/>
    </source>
</evidence>
<dbReference type="EMBL" id="CP003493">
    <property type="protein sequence ID" value="AFV90360.1"/>
    <property type="molecule type" value="Genomic_DNA"/>
</dbReference>
<organism evidence="1 2">
    <name type="scientific">Acidipropionibacterium acidipropionici (strain ATCC 4875 / DSM 20272 / JCM 6432 / NBRC 12425 / NCIMB 8070 / 4)</name>
    <name type="common">Propionibacterium acidipropionici</name>
    <dbReference type="NCBI Taxonomy" id="1171373"/>
    <lineage>
        <taxon>Bacteria</taxon>
        <taxon>Bacillati</taxon>
        <taxon>Actinomycetota</taxon>
        <taxon>Actinomycetes</taxon>
        <taxon>Propionibacteriales</taxon>
        <taxon>Propionibacteriaceae</taxon>
        <taxon>Acidipropionibacterium</taxon>
    </lineage>
</organism>
<dbReference type="Proteomes" id="UP000000214">
    <property type="component" value="Chromosome"/>
</dbReference>
<reference evidence="1 2" key="1">
    <citation type="journal article" date="2012" name="BMC Genomics">
        <title>The genome sequence of Propionibacterium acidipropionici provides insights into its biotechnological and industrial potential.</title>
        <authorList>
            <person name="Parizzi L.P."/>
            <person name="Grassi M.C."/>
            <person name="Llerena L.A."/>
            <person name="Carazzolle M.F."/>
            <person name="Queiroz V.L."/>
            <person name="Lunardi I."/>
            <person name="Zeidler A.F."/>
            <person name="Teixeira P.J."/>
            <person name="Mieczkowski P."/>
            <person name="Rincones J."/>
            <person name="Pereira G.A."/>
        </authorList>
    </citation>
    <scope>NUCLEOTIDE SEQUENCE [LARGE SCALE GENOMIC DNA]</scope>
    <source>
        <strain evidence="2">ATCC 4875 / DSM 20272 / JCM 6432 / NBRC 12425 / NCIMB 8070</strain>
    </source>
</reference>
<dbReference type="STRING" id="1171373.PACID_25840"/>
<sequence>MIQGPRALKISCRRTSHDAVVRPGGKACLPARALVRGVGAGMFRFPALPALR</sequence>
<evidence type="ECO:0000313" key="2">
    <source>
        <dbReference type="Proteomes" id="UP000000214"/>
    </source>
</evidence>
<protein>
    <submittedName>
        <fullName evidence="1">Uncharacterized protein</fullName>
    </submittedName>
</protein>
<accession>K7SMG7</accession>
<name>K7SMG7_ACIA4</name>
<dbReference type="KEGG" id="pbo:PACID_25840"/>
<gene>
    <name evidence="1" type="ordered locus">PACID_25840</name>
</gene>
<dbReference type="PATRIC" id="fig|1171373.8.peg.2545"/>
<proteinExistence type="predicted"/>
<dbReference type="AlphaFoldDB" id="K7SMG7"/>
<dbReference type="HOGENOM" id="CLU_3083404_0_0_11"/>